<dbReference type="GO" id="GO:0005524">
    <property type="term" value="F:ATP binding"/>
    <property type="evidence" value="ECO:0007669"/>
    <property type="project" value="UniProtKB-KW"/>
</dbReference>
<evidence type="ECO:0000256" key="1">
    <source>
        <dbReference type="ARBA" id="ARBA00022679"/>
    </source>
</evidence>
<sequence>MSTAYRLTGRIEAGDLAELYEAVQEPGGPRVVIKLFHPKTSDPRYASTLAGVYSVLNPLNPEGIVPVLDIGFVKQRLAVVRDAVEGHSLGTALYRLNTKEVLLPPATALWLIIQLLESVERAHAAGVIHGSITPGNVLLSRGGLPSVCDFGALQALLAVPELKRAFAGRGRSAYRAPEVGRGEPPDVFSDIYSIGAIAYELLTLREAVIPEGGVSTRRAGLPPPSRLDRRLHARLDPIILRALEATPSRRFRSCAEFAASLRNFLSTHGGLPGAEDARRFVAELFPNEMAAGAAPGPVPFSERFSLTPISGVSLAEVGADALEKSVVVRPSFSPALSEADTMEAPPAFEEYQPEPTMAPGPIMDRGLLDSTQVLGAEAAKEVLESTYVGPREGAAEVTHFGKDGTQVRARLKEGTQVTRVEPKDAPEPGRSQAPGDDEQTWVAPPGAAPSKPRRAPVLPGGAAPREVTRIGKNPRLRVVEDYSRPEPEPEPRPEPHKPPVDPDDLIDTAKIEPTGVRIRPPLSEGTQTRARLPPSLVRGHVSEQPPAAEPDRSYIPMPPPTSPEVKAAVAQRRLFTEERNLLADLRRRRQMLAVAGGIALVGVVCFAFAAWKFSQRPQLDTDPKVSAVSGAVEQYLQMPDAPPSGAGKPGSTAPQDPGGVSPQSGIEEAPRSSVAYLSLEANQPARAYIDGVRVKRNLPLVRYPVKPGNREIIIETIGLPRQRELFEVRLERGEHKKLEQLFKPPPHR</sequence>
<dbReference type="SMART" id="SM00220">
    <property type="entry name" value="S_TKc"/>
    <property type="match status" value="1"/>
</dbReference>
<feature type="transmembrane region" description="Helical" evidence="6">
    <location>
        <begin position="591"/>
        <end position="611"/>
    </location>
</feature>
<keyword evidence="3 9" id="KW-0418">Kinase</keyword>
<dbReference type="PANTHER" id="PTHR43289:SF6">
    <property type="entry name" value="SERINE_THREONINE-PROTEIN KINASE NEKL-3"/>
    <property type="match status" value="1"/>
</dbReference>
<keyword evidence="1" id="KW-0808">Transferase</keyword>
<dbReference type="Proteomes" id="UP000256345">
    <property type="component" value="Unassembled WGS sequence"/>
</dbReference>
<name>A0AAC8Q9L9_9BACT</name>
<protein>
    <submittedName>
        <fullName evidence="9">Serine/threonine-protein kinase</fullName>
    </submittedName>
</protein>
<keyword evidence="6" id="KW-0812">Transmembrane</keyword>
<dbReference type="KEGG" id="age:AA314_05281"/>
<evidence type="ECO:0000259" key="7">
    <source>
        <dbReference type="PROSITE" id="PS50011"/>
    </source>
</evidence>
<evidence type="ECO:0000313" key="9">
    <source>
        <dbReference type="EMBL" id="REG22565.1"/>
    </source>
</evidence>
<dbReference type="PROSITE" id="PS50011">
    <property type="entry name" value="PROTEIN_KINASE_DOM"/>
    <property type="match status" value="1"/>
</dbReference>
<evidence type="ECO:0000313" key="8">
    <source>
        <dbReference type="EMBL" id="AKJ03655.1"/>
    </source>
</evidence>
<keyword evidence="11" id="KW-1185">Reference proteome</keyword>
<accession>A0AAC8Q9L9</accession>
<keyword evidence="6" id="KW-1133">Transmembrane helix</keyword>
<dbReference type="Proteomes" id="UP000035579">
    <property type="component" value="Chromosome"/>
</dbReference>
<dbReference type="CDD" id="cd14014">
    <property type="entry name" value="STKc_PknB_like"/>
    <property type="match status" value="1"/>
</dbReference>
<organism evidence="8 10">
    <name type="scientific">Archangium gephyra</name>
    <dbReference type="NCBI Taxonomy" id="48"/>
    <lineage>
        <taxon>Bacteria</taxon>
        <taxon>Pseudomonadati</taxon>
        <taxon>Myxococcota</taxon>
        <taxon>Myxococcia</taxon>
        <taxon>Myxococcales</taxon>
        <taxon>Cystobacterineae</taxon>
        <taxon>Archangiaceae</taxon>
        <taxon>Archangium</taxon>
    </lineage>
</organism>
<evidence type="ECO:0000256" key="2">
    <source>
        <dbReference type="ARBA" id="ARBA00022741"/>
    </source>
</evidence>
<evidence type="ECO:0000313" key="10">
    <source>
        <dbReference type="Proteomes" id="UP000035579"/>
    </source>
</evidence>
<evidence type="ECO:0000313" key="11">
    <source>
        <dbReference type="Proteomes" id="UP000256345"/>
    </source>
</evidence>
<keyword evidence="6" id="KW-0472">Membrane</keyword>
<dbReference type="InterPro" id="IPR000719">
    <property type="entry name" value="Prot_kinase_dom"/>
</dbReference>
<dbReference type="RefSeq" id="WP_053066701.1">
    <property type="nucleotide sequence ID" value="NZ_CP011509.1"/>
</dbReference>
<dbReference type="InterPro" id="IPR011009">
    <property type="entry name" value="Kinase-like_dom_sf"/>
</dbReference>
<dbReference type="SUPFAM" id="SSF56112">
    <property type="entry name" value="Protein kinase-like (PK-like)"/>
    <property type="match status" value="1"/>
</dbReference>
<proteinExistence type="predicted"/>
<reference evidence="8 10" key="1">
    <citation type="submission" date="2015-05" db="EMBL/GenBank/DDBJ databases">
        <title>Genome assembly of Archangium gephyra DSM 2261.</title>
        <authorList>
            <person name="Sharma G."/>
            <person name="Subramanian S."/>
        </authorList>
    </citation>
    <scope>NUCLEOTIDE SEQUENCE [LARGE SCALE GENOMIC DNA]</scope>
    <source>
        <strain evidence="8 10">DSM 2261</strain>
    </source>
</reference>
<evidence type="ECO:0000256" key="4">
    <source>
        <dbReference type="ARBA" id="ARBA00022840"/>
    </source>
</evidence>
<keyword evidence="2" id="KW-0547">Nucleotide-binding</keyword>
<feature type="region of interest" description="Disordered" evidence="5">
    <location>
        <begin position="412"/>
        <end position="507"/>
    </location>
</feature>
<dbReference type="AlphaFoldDB" id="A0AAC8Q9L9"/>
<dbReference type="Gene3D" id="1.10.510.10">
    <property type="entry name" value="Transferase(Phosphotransferase) domain 1"/>
    <property type="match status" value="1"/>
</dbReference>
<feature type="region of interest" description="Disordered" evidence="5">
    <location>
        <begin position="637"/>
        <end position="667"/>
    </location>
</feature>
<dbReference type="GO" id="GO:0004674">
    <property type="term" value="F:protein serine/threonine kinase activity"/>
    <property type="evidence" value="ECO:0007669"/>
    <property type="project" value="TreeGrafter"/>
</dbReference>
<evidence type="ECO:0000256" key="6">
    <source>
        <dbReference type="SAM" id="Phobius"/>
    </source>
</evidence>
<reference evidence="9 11" key="2">
    <citation type="submission" date="2018-08" db="EMBL/GenBank/DDBJ databases">
        <title>Genomic Encyclopedia of Archaeal and Bacterial Type Strains, Phase II (KMG-II): from individual species to whole genera.</title>
        <authorList>
            <person name="Goeker M."/>
        </authorList>
    </citation>
    <scope>NUCLEOTIDE SEQUENCE [LARGE SCALE GENOMIC DNA]</scope>
    <source>
        <strain evidence="9 11">DSM 2261</strain>
    </source>
</reference>
<evidence type="ECO:0000256" key="5">
    <source>
        <dbReference type="SAM" id="MobiDB-lite"/>
    </source>
</evidence>
<dbReference type="Pfam" id="PF00069">
    <property type="entry name" value="Pkinase"/>
    <property type="match status" value="1"/>
</dbReference>
<dbReference type="PANTHER" id="PTHR43289">
    <property type="entry name" value="MITOGEN-ACTIVATED PROTEIN KINASE KINASE KINASE 20-RELATED"/>
    <property type="match status" value="1"/>
</dbReference>
<keyword evidence="4" id="KW-0067">ATP-binding</keyword>
<dbReference type="EMBL" id="QUMU01000019">
    <property type="protein sequence ID" value="REG22565.1"/>
    <property type="molecule type" value="Genomic_DNA"/>
</dbReference>
<feature type="compositionally biased region" description="Basic and acidic residues" evidence="5">
    <location>
        <begin position="477"/>
        <end position="500"/>
    </location>
</feature>
<evidence type="ECO:0000256" key="3">
    <source>
        <dbReference type="ARBA" id="ARBA00022777"/>
    </source>
</evidence>
<dbReference type="EMBL" id="CP011509">
    <property type="protein sequence ID" value="AKJ03655.1"/>
    <property type="molecule type" value="Genomic_DNA"/>
</dbReference>
<gene>
    <name evidence="8" type="ORF">AA314_05281</name>
    <name evidence="9" type="ORF">ATI61_11995</name>
</gene>
<feature type="domain" description="Protein kinase" evidence="7">
    <location>
        <begin position="5"/>
        <end position="265"/>
    </location>
</feature>